<accession>A0A0T9MUP8</accession>
<sequence>MQLKPESRDILRQYKTLINERRKANELSPVTTAQIVDSMCEYLTWQASVYICNHFIIQGGSGKLPDA</sequence>
<dbReference type="RefSeq" id="WP_050074448.1">
    <property type="nucleotide sequence ID" value="NZ_CPZJ01000019.1"/>
</dbReference>
<evidence type="ECO:0000313" key="2">
    <source>
        <dbReference type="Proteomes" id="UP000038750"/>
    </source>
</evidence>
<dbReference type="AlphaFoldDB" id="A0A0T9MUP8"/>
<proteinExistence type="predicted"/>
<protein>
    <submittedName>
        <fullName evidence="1">Uncharacterized protein</fullName>
    </submittedName>
</protein>
<dbReference type="Proteomes" id="UP000038750">
    <property type="component" value="Unassembled WGS sequence"/>
</dbReference>
<evidence type="ECO:0000313" key="1">
    <source>
        <dbReference type="EMBL" id="CNG48276.1"/>
    </source>
</evidence>
<organism evidence="1 2">
    <name type="scientific">Yersinia intermedia</name>
    <dbReference type="NCBI Taxonomy" id="631"/>
    <lineage>
        <taxon>Bacteria</taxon>
        <taxon>Pseudomonadati</taxon>
        <taxon>Pseudomonadota</taxon>
        <taxon>Gammaproteobacteria</taxon>
        <taxon>Enterobacterales</taxon>
        <taxon>Yersiniaceae</taxon>
        <taxon>Yersinia</taxon>
    </lineage>
</organism>
<dbReference type="EMBL" id="CPZJ01000019">
    <property type="protein sequence ID" value="CNG48276.1"/>
    <property type="molecule type" value="Genomic_DNA"/>
</dbReference>
<reference evidence="1 2" key="1">
    <citation type="submission" date="2015-03" db="EMBL/GenBank/DDBJ databases">
        <authorList>
            <person name="Murphy D."/>
        </authorList>
    </citation>
    <scope>NUCLEOTIDE SEQUENCE [LARGE SCALE GENOMIC DNA]</scope>
    <source>
        <strain evidence="1 2">BR165/97</strain>
    </source>
</reference>
<name>A0A0T9MUP8_YERIN</name>
<dbReference type="OrthoDB" id="6605713at2"/>
<gene>
    <name evidence="1" type="ORF">ERS008530_03873</name>
</gene>